<dbReference type="InterPro" id="IPR009057">
    <property type="entry name" value="Homeodomain-like_sf"/>
</dbReference>
<dbReference type="InterPro" id="IPR032783">
    <property type="entry name" value="AraC_lig"/>
</dbReference>
<evidence type="ECO:0000313" key="5">
    <source>
        <dbReference type="EMBL" id="ARN18782.1"/>
    </source>
</evidence>
<dbReference type="PANTHER" id="PTHR46796:SF13">
    <property type="entry name" value="HTH-TYPE TRANSCRIPTIONAL ACTIVATOR RHAS"/>
    <property type="match status" value="1"/>
</dbReference>
<evidence type="ECO:0000256" key="2">
    <source>
        <dbReference type="ARBA" id="ARBA00023015"/>
    </source>
</evidence>
<dbReference type="RefSeq" id="WP_085749023.1">
    <property type="nucleotide sequence ID" value="NZ_BSPR01000012.1"/>
</dbReference>
<evidence type="ECO:0000256" key="4">
    <source>
        <dbReference type="ARBA" id="ARBA00023163"/>
    </source>
</evidence>
<dbReference type="SUPFAM" id="SSF46689">
    <property type="entry name" value="Homeodomain-like"/>
    <property type="match status" value="2"/>
</dbReference>
<dbReference type="SUPFAM" id="SSF51215">
    <property type="entry name" value="Regulatory protein AraC"/>
    <property type="match status" value="1"/>
</dbReference>
<dbReference type="Pfam" id="PF12833">
    <property type="entry name" value="HTH_18"/>
    <property type="match status" value="1"/>
</dbReference>
<dbReference type="PANTHER" id="PTHR46796">
    <property type="entry name" value="HTH-TYPE TRANSCRIPTIONAL ACTIVATOR RHAS-RELATED"/>
    <property type="match status" value="1"/>
</dbReference>
<dbReference type="AlphaFoldDB" id="A0A1W6L3D8"/>
<keyword evidence="3" id="KW-0238">DNA-binding</keyword>
<dbReference type="SMART" id="SM00342">
    <property type="entry name" value="HTH_ARAC"/>
    <property type="match status" value="1"/>
</dbReference>
<gene>
    <name evidence="5" type="ORF">A4W93_01945</name>
</gene>
<dbReference type="Proteomes" id="UP000193427">
    <property type="component" value="Chromosome"/>
</dbReference>
<dbReference type="GO" id="GO:0043565">
    <property type="term" value="F:sequence-specific DNA binding"/>
    <property type="evidence" value="ECO:0007669"/>
    <property type="project" value="InterPro"/>
</dbReference>
<keyword evidence="1" id="KW-0963">Cytoplasm</keyword>
<evidence type="ECO:0000256" key="1">
    <source>
        <dbReference type="ARBA" id="ARBA00022490"/>
    </source>
</evidence>
<dbReference type="EMBL" id="CP015118">
    <property type="protein sequence ID" value="ARN18782.1"/>
    <property type="molecule type" value="Genomic_DNA"/>
</dbReference>
<reference evidence="5 6" key="1">
    <citation type="submission" date="2016-04" db="EMBL/GenBank/DDBJ databases">
        <title>Complete genome sequence of natural rubber-degrading, novel Gram-negative bacterium, Rhizobacter gummiphilus strain NS21.</title>
        <authorList>
            <person name="Tabata M."/>
            <person name="Kasai D."/>
            <person name="Fukuda M."/>
        </authorList>
    </citation>
    <scope>NUCLEOTIDE SEQUENCE [LARGE SCALE GENOMIC DNA]</scope>
    <source>
        <strain evidence="5 6">NS21</strain>
    </source>
</reference>
<sequence length="303" mass="33150">MSDRPAAPADPVDRLSALLERFRVRAHLFHAGPLCGVTHYAERPGIGFLHVIRRGEMVVTHGDDPSAPRRIEVTEPSVLFYPRPLAHTFHNPPEEDNDFTCATLAFDGGASHPLARALPPVVVLPLAKVEGIDHTLALLFAETTRVRCGQRLLADRLFEVLLLQLLRWLLDHPAEGEVPLGLLSGLSHPALARALVAMHERPGDAWSLESMAHEAGLSRSVFAATFKAHVGETPAEYLAHWRLSIAQAELRKGASIKQLAGDLGYASAAALSRVFAQKVGISPREWLKRRSPEDFSAGTSRPR</sequence>
<dbReference type="Pfam" id="PF12852">
    <property type="entry name" value="Cupin_6"/>
    <property type="match status" value="1"/>
</dbReference>
<dbReference type="PROSITE" id="PS01124">
    <property type="entry name" value="HTH_ARAC_FAMILY_2"/>
    <property type="match status" value="1"/>
</dbReference>
<proteinExistence type="predicted"/>
<organism evidence="5 6">
    <name type="scientific">Piscinibacter gummiphilus</name>
    <dbReference type="NCBI Taxonomy" id="946333"/>
    <lineage>
        <taxon>Bacteria</taxon>
        <taxon>Pseudomonadati</taxon>
        <taxon>Pseudomonadota</taxon>
        <taxon>Betaproteobacteria</taxon>
        <taxon>Burkholderiales</taxon>
        <taxon>Sphaerotilaceae</taxon>
        <taxon>Piscinibacter</taxon>
    </lineage>
</organism>
<keyword evidence="2" id="KW-0805">Transcription regulation</keyword>
<accession>A0A1W6L3D8</accession>
<keyword evidence="4" id="KW-0804">Transcription</keyword>
<dbReference type="InterPro" id="IPR050204">
    <property type="entry name" value="AraC_XylS_family_regulators"/>
</dbReference>
<protein>
    <submittedName>
        <fullName evidence="5">AraC family transcriptional regulator</fullName>
    </submittedName>
</protein>
<dbReference type="InterPro" id="IPR018060">
    <property type="entry name" value="HTH_AraC"/>
</dbReference>
<dbReference type="GO" id="GO:0003700">
    <property type="term" value="F:DNA-binding transcription factor activity"/>
    <property type="evidence" value="ECO:0007669"/>
    <property type="project" value="InterPro"/>
</dbReference>
<dbReference type="KEGG" id="rgu:A4W93_01945"/>
<dbReference type="OrthoDB" id="9789899at2"/>
<dbReference type="InterPro" id="IPR037923">
    <property type="entry name" value="HTH-like"/>
</dbReference>
<name>A0A1W6L3D8_9BURK</name>
<keyword evidence="6" id="KW-1185">Reference proteome</keyword>
<dbReference type="STRING" id="946333.A4W93_01945"/>
<evidence type="ECO:0000256" key="3">
    <source>
        <dbReference type="ARBA" id="ARBA00023125"/>
    </source>
</evidence>
<dbReference type="Gene3D" id="1.10.10.60">
    <property type="entry name" value="Homeodomain-like"/>
    <property type="match status" value="1"/>
</dbReference>
<evidence type="ECO:0000313" key="6">
    <source>
        <dbReference type="Proteomes" id="UP000193427"/>
    </source>
</evidence>